<feature type="signal peptide" evidence="1">
    <location>
        <begin position="1"/>
        <end position="21"/>
    </location>
</feature>
<evidence type="ECO:0000313" key="3">
    <source>
        <dbReference type="Proteomes" id="UP000078541"/>
    </source>
</evidence>
<dbReference type="AlphaFoldDB" id="A0A195FUJ8"/>
<proteinExistence type="predicted"/>
<dbReference type="EMBL" id="KQ981261">
    <property type="protein sequence ID" value="KYN44128.1"/>
    <property type="molecule type" value="Genomic_DNA"/>
</dbReference>
<organism evidence="2 3">
    <name type="scientific">Trachymyrmex septentrionalis</name>
    <dbReference type="NCBI Taxonomy" id="34720"/>
    <lineage>
        <taxon>Eukaryota</taxon>
        <taxon>Metazoa</taxon>
        <taxon>Ecdysozoa</taxon>
        <taxon>Arthropoda</taxon>
        <taxon>Hexapoda</taxon>
        <taxon>Insecta</taxon>
        <taxon>Pterygota</taxon>
        <taxon>Neoptera</taxon>
        <taxon>Endopterygota</taxon>
        <taxon>Hymenoptera</taxon>
        <taxon>Apocrita</taxon>
        <taxon>Aculeata</taxon>
        <taxon>Formicoidea</taxon>
        <taxon>Formicidae</taxon>
        <taxon>Myrmicinae</taxon>
        <taxon>Trachymyrmex</taxon>
    </lineage>
</organism>
<reference evidence="2 3" key="1">
    <citation type="submission" date="2016-03" db="EMBL/GenBank/DDBJ databases">
        <title>Trachymyrmex septentrionalis WGS genome.</title>
        <authorList>
            <person name="Nygaard S."/>
            <person name="Hu H."/>
            <person name="Boomsma J."/>
            <person name="Zhang G."/>
        </authorList>
    </citation>
    <scope>NUCLEOTIDE SEQUENCE [LARGE SCALE GENOMIC DNA]</scope>
    <source>
        <strain evidence="2">Tsep2-gDNA-1</strain>
        <tissue evidence="2">Whole body</tissue>
    </source>
</reference>
<accession>A0A195FUJ8</accession>
<protein>
    <submittedName>
        <fullName evidence="2">Uncharacterized protein</fullName>
    </submittedName>
</protein>
<evidence type="ECO:0000313" key="2">
    <source>
        <dbReference type="EMBL" id="KYN44128.1"/>
    </source>
</evidence>
<evidence type="ECO:0000256" key="1">
    <source>
        <dbReference type="SAM" id="SignalP"/>
    </source>
</evidence>
<keyword evidence="3" id="KW-1185">Reference proteome</keyword>
<name>A0A195FUJ8_9HYME</name>
<feature type="chain" id="PRO_5008271621" evidence="1">
    <location>
        <begin position="22"/>
        <end position="73"/>
    </location>
</feature>
<dbReference type="Proteomes" id="UP000078541">
    <property type="component" value="Unassembled WGS sequence"/>
</dbReference>
<keyword evidence="1" id="KW-0732">Signal</keyword>
<gene>
    <name evidence="2" type="ORF">ALC56_01444</name>
</gene>
<sequence length="73" mass="9064">MNYIKHFLLLRKLIFVTKTIWQPARIGDYKEYFFTPYHAKRCFDLQLVEHKKRLNILRKQIKRLKSKVQLLED</sequence>